<keyword evidence="4" id="KW-0677">Repeat</keyword>
<dbReference type="GO" id="GO:0006364">
    <property type="term" value="P:rRNA processing"/>
    <property type="evidence" value="ECO:0007669"/>
    <property type="project" value="UniProtKB-KW"/>
</dbReference>
<evidence type="ECO:0000256" key="4">
    <source>
        <dbReference type="ARBA" id="ARBA00022737"/>
    </source>
</evidence>
<evidence type="ECO:0000256" key="3">
    <source>
        <dbReference type="ARBA" id="ARBA00022553"/>
    </source>
</evidence>
<feature type="compositionally biased region" description="Acidic residues" evidence="6">
    <location>
        <begin position="1262"/>
        <end position="1273"/>
    </location>
</feature>
<dbReference type="Gene3D" id="2.40.50.140">
    <property type="entry name" value="Nucleic acid-binding proteins"/>
    <property type="match status" value="10"/>
</dbReference>
<dbReference type="FunFam" id="2.40.50.140:FF:000103">
    <property type="entry name" value="protein RRP5 homolog"/>
    <property type="match status" value="4"/>
</dbReference>
<dbReference type="FunCoup" id="D8RN85">
    <property type="interactions" value="4341"/>
</dbReference>
<dbReference type="InterPro" id="IPR057301">
    <property type="entry name" value="Rrp5_OB_4th"/>
</dbReference>
<feature type="region of interest" description="Disordered" evidence="6">
    <location>
        <begin position="1311"/>
        <end position="1349"/>
    </location>
</feature>
<dbReference type="Pfam" id="PF24682">
    <property type="entry name" value="OB_RRP5"/>
    <property type="match status" value="1"/>
</dbReference>
<feature type="region of interest" description="Disordered" evidence="6">
    <location>
        <begin position="1260"/>
        <end position="1286"/>
    </location>
</feature>
<dbReference type="STRING" id="88036.D8RN85"/>
<dbReference type="HOGENOM" id="CLU_000845_0_0_1"/>
<feature type="domain" description="S1 motif" evidence="7">
    <location>
        <begin position="520"/>
        <end position="589"/>
    </location>
</feature>
<name>D8RN85_SELML</name>
<dbReference type="SUPFAM" id="SSF48452">
    <property type="entry name" value="TPR-like"/>
    <property type="match status" value="2"/>
</dbReference>
<dbReference type="Gene3D" id="1.25.40.10">
    <property type="entry name" value="Tetratricopeptide repeat domain"/>
    <property type="match status" value="1"/>
</dbReference>
<dbReference type="InterPro" id="IPR008847">
    <property type="entry name" value="Suf"/>
</dbReference>
<dbReference type="KEGG" id="smo:SELMODRAFT_451250"/>
<dbReference type="Gramene" id="EFJ26457">
    <property type="protein sequence ID" value="EFJ26457"/>
    <property type="gene ID" value="SELMODRAFT_451250"/>
</dbReference>
<accession>D8RN85</accession>
<dbReference type="InterPro" id="IPR011990">
    <property type="entry name" value="TPR-like_helical_dom_sf"/>
</dbReference>
<evidence type="ECO:0000256" key="5">
    <source>
        <dbReference type="ARBA" id="ARBA00023242"/>
    </source>
</evidence>
<evidence type="ECO:0000256" key="2">
    <source>
        <dbReference type="ARBA" id="ARBA00022552"/>
    </source>
</evidence>
<dbReference type="Proteomes" id="UP000001514">
    <property type="component" value="Unassembled WGS sequence"/>
</dbReference>
<feature type="domain" description="S1 motif" evidence="7">
    <location>
        <begin position="373"/>
        <end position="442"/>
    </location>
</feature>
<feature type="domain" description="S1 motif" evidence="7">
    <location>
        <begin position="808"/>
        <end position="889"/>
    </location>
</feature>
<dbReference type="GO" id="GO:0032040">
    <property type="term" value="C:small-subunit processome"/>
    <property type="evidence" value="ECO:0000318"/>
    <property type="project" value="GO_Central"/>
</dbReference>
<feature type="domain" description="S1 motif" evidence="7">
    <location>
        <begin position="911"/>
        <end position="982"/>
    </location>
</feature>
<dbReference type="PANTHER" id="PTHR23270:SF10">
    <property type="entry name" value="PROTEIN RRP5 HOMOLOG"/>
    <property type="match status" value="1"/>
</dbReference>
<feature type="domain" description="S1 motif" evidence="7">
    <location>
        <begin position="629"/>
        <end position="692"/>
    </location>
</feature>
<reference evidence="8 9" key="1">
    <citation type="journal article" date="2011" name="Science">
        <title>The Selaginella genome identifies genetic changes associated with the evolution of vascular plants.</title>
        <authorList>
            <person name="Banks J.A."/>
            <person name="Nishiyama T."/>
            <person name="Hasebe M."/>
            <person name="Bowman J.L."/>
            <person name="Gribskov M."/>
            <person name="dePamphilis C."/>
            <person name="Albert V.A."/>
            <person name="Aono N."/>
            <person name="Aoyama T."/>
            <person name="Ambrose B.A."/>
            <person name="Ashton N.W."/>
            <person name="Axtell M.J."/>
            <person name="Barker E."/>
            <person name="Barker M.S."/>
            <person name="Bennetzen J.L."/>
            <person name="Bonawitz N.D."/>
            <person name="Chapple C."/>
            <person name="Cheng C."/>
            <person name="Correa L.G."/>
            <person name="Dacre M."/>
            <person name="DeBarry J."/>
            <person name="Dreyer I."/>
            <person name="Elias M."/>
            <person name="Engstrom E.M."/>
            <person name="Estelle M."/>
            <person name="Feng L."/>
            <person name="Finet C."/>
            <person name="Floyd S.K."/>
            <person name="Frommer W.B."/>
            <person name="Fujita T."/>
            <person name="Gramzow L."/>
            <person name="Gutensohn M."/>
            <person name="Harholt J."/>
            <person name="Hattori M."/>
            <person name="Heyl A."/>
            <person name="Hirai T."/>
            <person name="Hiwatashi Y."/>
            <person name="Ishikawa M."/>
            <person name="Iwata M."/>
            <person name="Karol K.G."/>
            <person name="Koehler B."/>
            <person name="Kolukisaoglu U."/>
            <person name="Kubo M."/>
            <person name="Kurata T."/>
            <person name="Lalonde S."/>
            <person name="Li K."/>
            <person name="Li Y."/>
            <person name="Litt A."/>
            <person name="Lyons E."/>
            <person name="Manning G."/>
            <person name="Maruyama T."/>
            <person name="Michael T.P."/>
            <person name="Mikami K."/>
            <person name="Miyazaki S."/>
            <person name="Morinaga S."/>
            <person name="Murata T."/>
            <person name="Mueller-Roeber B."/>
            <person name="Nelson D.R."/>
            <person name="Obara M."/>
            <person name="Oguri Y."/>
            <person name="Olmstead R.G."/>
            <person name="Onodera N."/>
            <person name="Petersen B.L."/>
            <person name="Pils B."/>
            <person name="Prigge M."/>
            <person name="Rensing S.A."/>
            <person name="Riano-Pachon D.M."/>
            <person name="Roberts A.W."/>
            <person name="Sato Y."/>
            <person name="Scheller H.V."/>
            <person name="Schulz B."/>
            <person name="Schulz C."/>
            <person name="Shakirov E.V."/>
            <person name="Shibagaki N."/>
            <person name="Shinohara N."/>
            <person name="Shippen D.E."/>
            <person name="Soerensen I."/>
            <person name="Sotooka R."/>
            <person name="Sugimoto N."/>
            <person name="Sugita M."/>
            <person name="Sumikawa N."/>
            <person name="Tanurdzic M."/>
            <person name="Theissen G."/>
            <person name="Ulvskov P."/>
            <person name="Wakazuki S."/>
            <person name="Weng J.K."/>
            <person name="Willats W.W."/>
            <person name="Wipf D."/>
            <person name="Wolf P.G."/>
            <person name="Yang L."/>
            <person name="Zimmer A.D."/>
            <person name="Zhu Q."/>
            <person name="Mitros T."/>
            <person name="Hellsten U."/>
            <person name="Loque D."/>
            <person name="Otillar R."/>
            <person name="Salamov A."/>
            <person name="Schmutz J."/>
            <person name="Shapiro H."/>
            <person name="Lindquist E."/>
            <person name="Lucas S."/>
            <person name="Rokhsar D."/>
            <person name="Grigoriev I.V."/>
        </authorList>
    </citation>
    <scope>NUCLEOTIDE SEQUENCE [LARGE SCALE GENOMIC DNA]</scope>
</reference>
<proteinExistence type="predicted"/>
<dbReference type="GO" id="GO:0005730">
    <property type="term" value="C:nucleolus"/>
    <property type="evidence" value="ECO:0000318"/>
    <property type="project" value="GO_Central"/>
</dbReference>
<keyword evidence="5" id="KW-0539">Nucleus</keyword>
<dbReference type="GO" id="GO:0003723">
    <property type="term" value="F:RNA binding"/>
    <property type="evidence" value="ECO:0000318"/>
    <property type="project" value="GO_Central"/>
</dbReference>
<evidence type="ECO:0000313" key="8">
    <source>
        <dbReference type="EMBL" id="EFJ26457.1"/>
    </source>
</evidence>
<feature type="domain" description="S1 motif" evidence="7">
    <location>
        <begin position="126"/>
        <end position="196"/>
    </location>
</feature>
<sequence length="1634" mass="182711">MRLWGAVSGINKTDLSISLPNGLHGFVKIDEAFPEYTPDLSDDKLMISSVKSIEDHGYVLSFGLPEMSGFLLHKDHQGEKLRVGEIMQSCVSAIDKKRGVINLTTMQLSSAMKEHENLSLGTLVPGALVNGCVQAVLRNGVLLSFLTYFTGIVDIFHLQSVLSSKDWAQDYTEGKRFKARIIFIDARTKRIRLSLRSHLVDAEIVSLNRGDVIEAARIKRVDPAIGLLLELPATPHVAGYVNHADVSDVKVDKLEKKFKDGQRVRARIIGFRLMDRMATLTLKPGALVHGVITRVEACGALVSLGGVKGLCPVQHMSEYNRLKPSSKFEVGKKMKFRVLQYDHEKKKLSLTFKKSLVSSKLPLITAYEDAVDGLVTHGWIQGISNIGCFMEFYNHVKGLVHRSELGIGPDTPIEAAFHVGQVVKCRVLESDLSKRRLRLSFNMSLRYNVKPGSVVSAVITQMGSSQIELQVNDDIASTMSYEHLSDTPGQEHSKLVLTAKYSLIDAAESLPSSIHQLSPMAVLPGYISVIHDKYCLVSFLDNVTGLVPIGNASDGYLEDLSQVFFVGQSVRAQVLEVDSENEKFVLSLKQSACFSTDVSLIQGYFLEEELIAKLKEKEGLDWGNKLQIGELVEADVQEVKDYGIILNLKDNADVVGFATHYQSNSPVEVGAAVKACILDVVKTDGIVDLSLQKRMLKFKKTKAVLQLHQRVEVVVELVKDEYLVLSLPKFENSIGFASTRDYNIRVLRPHDHYSPGQKFSATIYSFGSESVGERTLLLLADTKPTFFTYVKNDIGANHRRPGLFNLSGSFILILTILYQIQEISSLHMIIQAGISLRGNVHITEVVDQYEEGNPLRKYNAGQTVRAKILSKRKTSRKHGNAPTLDLSLRPSELTGNDSARSVITFETVTIGQTVVGYVQEVKESWAWLVLSPHLRGRLFILDSSDDPSELERFQERFKVGDAFQCHIRSVNHEKKQVDLSLRPKDEDFKKGDLLGGRITRVRPGDGGLTVQVGWETFGRVHVTHLGDTWMDDPASLFTEGKFVRCRVLDLKPTLKGTKSLELSLRPSLGGHGGFESLPSYQTLERKSNACIVNSVSELQQDMQVQGFVKDLTEKGCFVILSPSVDARILLKNLSSSFVQNPAEMFPAGKLVSGRILSVRPLSGHVEMSLTTSQESSSWKTFCAGDIVSGRIRSIEAFGMFVALADSDGVGLCHVSEVSDDFIQDLPTLYKVGQRVQVKILKVDAETKRISLGMKASYLTPDDGLETMDEEPVAEEPSTANVLMETDEKEEDYLDLDTEATPMATDVDPLEVNLEEDVEDKVPVEDEKPLTAEESKKKTKKEKKRLKEQREAAVRAAEEKFLQKDQPPETEDDFERLVAASPNSSYVWIKYMAYWLRLADPDKARAVADRALETINYREEMEKMNIWTAYINLENSYAPSPREAVSALFERAMKYCDPKKLHLSLLGVYESTNQHEMTDALMKSMTRKFKTSTKVWLRHVSNLLGRGLSDKARKAFEQACVALPRHKHIKFISRAAILEFKSGSPERAREIFDGVLRNYPKKTDLWSVYLDQEIRLGDTAIVRNLFERATCLDLPAKKMKFLFKKYLDFEKGQGDETRIEHVKTKAMEFVEAKAG</sequence>
<keyword evidence="2" id="KW-0698">rRNA processing</keyword>
<dbReference type="OMA" id="VFHIGEV"/>
<dbReference type="CDD" id="cd05703">
    <property type="entry name" value="S1_Rrp5_repeat_hs12_sc9"/>
    <property type="match status" value="1"/>
</dbReference>
<evidence type="ECO:0000313" key="9">
    <source>
        <dbReference type="Proteomes" id="UP000001514"/>
    </source>
</evidence>
<dbReference type="Pfam" id="PF05843">
    <property type="entry name" value="Suf"/>
    <property type="match status" value="1"/>
</dbReference>
<dbReference type="PROSITE" id="PS50126">
    <property type="entry name" value="S1"/>
    <property type="match status" value="11"/>
</dbReference>
<feature type="domain" description="S1 motif" evidence="7">
    <location>
        <begin position="1184"/>
        <end position="1254"/>
    </location>
</feature>
<dbReference type="FunFam" id="2.40.50.140:FF:000155">
    <property type="entry name" value="rRNA biogenesis protein RRP5"/>
    <property type="match status" value="1"/>
</dbReference>
<dbReference type="InParanoid" id="D8RN85"/>
<dbReference type="Pfam" id="PF00575">
    <property type="entry name" value="S1"/>
    <property type="match status" value="2"/>
</dbReference>
<feature type="compositionally biased region" description="Basic residues" evidence="6">
    <location>
        <begin position="1336"/>
        <end position="1346"/>
    </location>
</feature>
<feature type="domain" description="S1 motif" evidence="7">
    <location>
        <begin position="285"/>
        <end position="353"/>
    </location>
</feature>
<feature type="domain" description="S1 motif" evidence="7">
    <location>
        <begin position="991"/>
        <end position="1065"/>
    </location>
</feature>
<dbReference type="InterPro" id="IPR003029">
    <property type="entry name" value="S1_domain"/>
</dbReference>
<dbReference type="InterPro" id="IPR003107">
    <property type="entry name" value="HAT"/>
</dbReference>
<keyword evidence="3" id="KW-0597">Phosphoprotein</keyword>
<dbReference type="EMBL" id="GL377584">
    <property type="protein sequence ID" value="EFJ26457.1"/>
    <property type="molecule type" value="Genomic_DNA"/>
</dbReference>
<dbReference type="eggNOG" id="KOG1070">
    <property type="taxonomic scope" value="Eukaryota"/>
</dbReference>
<dbReference type="InterPro" id="IPR012340">
    <property type="entry name" value="NA-bd_OB-fold"/>
</dbReference>
<dbReference type="FunFam" id="1.25.40.10:FF:000065">
    <property type="entry name" value="Programmed cell death 11"/>
    <property type="match status" value="1"/>
</dbReference>
<evidence type="ECO:0000256" key="1">
    <source>
        <dbReference type="ARBA" id="ARBA00004604"/>
    </source>
</evidence>
<dbReference type="InterPro" id="IPR057302">
    <property type="entry name" value="Rrp5_S1"/>
</dbReference>
<evidence type="ECO:0000259" key="7">
    <source>
        <dbReference type="PROSITE" id="PS50126"/>
    </source>
</evidence>
<dbReference type="SMART" id="SM00386">
    <property type="entry name" value="HAT"/>
    <property type="match status" value="5"/>
</dbReference>
<feature type="domain" description="S1 motif" evidence="7">
    <location>
        <begin position="210"/>
        <end position="283"/>
    </location>
</feature>
<evidence type="ECO:0000256" key="6">
    <source>
        <dbReference type="SAM" id="MobiDB-lite"/>
    </source>
</evidence>
<keyword evidence="9" id="KW-1185">Reference proteome</keyword>
<protein>
    <submittedName>
        <fullName evidence="8">Uncharacterized protein RRP5-2</fullName>
    </submittedName>
</protein>
<dbReference type="SUPFAM" id="SSF50249">
    <property type="entry name" value="Nucleic acid-binding proteins"/>
    <property type="match status" value="10"/>
</dbReference>
<gene>
    <name evidence="8" type="primary">RRP5-2</name>
    <name evidence="8" type="ORF">SELMODRAFT_451250</name>
</gene>
<dbReference type="Pfam" id="PF24685">
    <property type="entry name" value="OB_RRP5_4th"/>
    <property type="match status" value="1"/>
</dbReference>
<feature type="domain" description="S1 motif" evidence="7">
    <location>
        <begin position="1101"/>
        <end position="1170"/>
    </location>
</feature>
<dbReference type="Pfam" id="PF23459">
    <property type="entry name" value="S1_RRP5"/>
    <property type="match status" value="3"/>
</dbReference>
<feature type="compositionally biased region" description="Basic and acidic residues" evidence="6">
    <location>
        <begin position="1319"/>
        <end position="1335"/>
    </location>
</feature>
<organism evidence="9">
    <name type="scientific">Selaginella moellendorffii</name>
    <name type="common">Spikemoss</name>
    <dbReference type="NCBI Taxonomy" id="88036"/>
    <lineage>
        <taxon>Eukaryota</taxon>
        <taxon>Viridiplantae</taxon>
        <taxon>Streptophyta</taxon>
        <taxon>Embryophyta</taxon>
        <taxon>Tracheophyta</taxon>
        <taxon>Lycopodiopsida</taxon>
        <taxon>Selaginellales</taxon>
        <taxon>Selaginellaceae</taxon>
        <taxon>Selaginella</taxon>
    </lineage>
</organism>
<dbReference type="SMART" id="SM00316">
    <property type="entry name" value="S1"/>
    <property type="match status" value="13"/>
</dbReference>
<dbReference type="PANTHER" id="PTHR23270">
    <property type="entry name" value="PROGRAMMED CELL DEATH PROTEIN 11 PRE-RRNA PROCESSING PROTEIN RRP5"/>
    <property type="match status" value="1"/>
</dbReference>
<dbReference type="InterPro" id="IPR045209">
    <property type="entry name" value="Rrp5"/>
</dbReference>
<dbReference type="InterPro" id="IPR057300">
    <property type="entry name" value="OB_Rrp5"/>
</dbReference>
<comment type="subcellular location">
    <subcellularLocation>
        <location evidence="1">Nucleus</location>
        <location evidence="1">Nucleolus</location>
    </subcellularLocation>
</comment>